<comment type="similarity">
    <text evidence="1">Belongs to the ABC transporter superfamily.</text>
</comment>
<evidence type="ECO:0000259" key="6">
    <source>
        <dbReference type="PROSITE" id="PS50893"/>
    </source>
</evidence>
<evidence type="ECO:0000256" key="1">
    <source>
        <dbReference type="ARBA" id="ARBA00005417"/>
    </source>
</evidence>
<dbReference type="RefSeq" id="WP_115933021.1">
    <property type="nucleotide sequence ID" value="NZ_QREH01000001.1"/>
</dbReference>
<dbReference type="EC" id="7.6.2.9" evidence="5"/>
<dbReference type="FunFam" id="3.40.50.300:FF:000425">
    <property type="entry name" value="Probable ABC transporter, ATP-binding subunit"/>
    <property type="match status" value="1"/>
</dbReference>
<dbReference type="EMBL" id="QREH01000001">
    <property type="protein sequence ID" value="REE05199.1"/>
    <property type="molecule type" value="Genomic_DNA"/>
</dbReference>
<keyword evidence="3" id="KW-0547">Nucleotide-binding</keyword>
<dbReference type="PANTHER" id="PTHR43117">
    <property type="entry name" value="OSMOPROTECTANT IMPORT ATP-BINDING PROTEIN OSMV"/>
    <property type="match status" value="1"/>
</dbReference>
<dbReference type="InterPro" id="IPR003593">
    <property type="entry name" value="AAA+_ATPase"/>
</dbReference>
<dbReference type="GO" id="GO:0015418">
    <property type="term" value="F:ABC-type quaternary ammonium compound transporting activity"/>
    <property type="evidence" value="ECO:0007669"/>
    <property type="project" value="UniProtKB-EC"/>
</dbReference>
<dbReference type="InterPro" id="IPR017871">
    <property type="entry name" value="ABC_transporter-like_CS"/>
</dbReference>
<gene>
    <name evidence="7" type="ORF">C8E99_3070</name>
</gene>
<dbReference type="SMART" id="SM00382">
    <property type="entry name" value="AAA"/>
    <property type="match status" value="1"/>
</dbReference>
<keyword evidence="8" id="KW-1185">Reference proteome</keyword>
<evidence type="ECO:0000313" key="8">
    <source>
        <dbReference type="Proteomes" id="UP000256727"/>
    </source>
</evidence>
<evidence type="ECO:0000256" key="2">
    <source>
        <dbReference type="ARBA" id="ARBA00022448"/>
    </source>
</evidence>
<keyword evidence="4 7" id="KW-0067">ATP-binding</keyword>
<evidence type="ECO:0000256" key="5">
    <source>
        <dbReference type="ARBA" id="ARBA00066388"/>
    </source>
</evidence>
<evidence type="ECO:0000256" key="3">
    <source>
        <dbReference type="ARBA" id="ARBA00022741"/>
    </source>
</evidence>
<dbReference type="GO" id="GO:0016887">
    <property type="term" value="F:ATP hydrolysis activity"/>
    <property type="evidence" value="ECO:0007669"/>
    <property type="project" value="InterPro"/>
</dbReference>
<accession>A0A3D9LFJ7</accession>
<dbReference type="SUPFAM" id="SSF52540">
    <property type="entry name" value="P-loop containing nucleoside triphosphate hydrolases"/>
    <property type="match status" value="1"/>
</dbReference>
<name>A0A3D9LFJ7_9MICC</name>
<dbReference type="GO" id="GO:0005524">
    <property type="term" value="F:ATP binding"/>
    <property type="evidence" value="ECO:0007669"/>
    <property type="project" value="UniProtKB-KW"/>
</dbReference>
<sequence length="271" mass="29210">MISYGSVTKRFRDGTVAVDDFSLSVPRGSLTVLAGSSGCGKTTLMRMVNRMVDPSEGWITVDGQDVASQDPVALRRRIGYVMQNSGLLPHRTVGQNIATVPRLTGMDRSAARRKAADMMDLVGLAPELARRYPAQLSGGQQQRVGVARGLAADPEILLMDEPFGAVDPLVRADLQRQLVDLHHQLGTTILFVTHDMDEALTLGDHIVLLQTGARIAQQGTPKDFVSAPASDFVRDFLGLDRGQRTLHRETAADGSVLLVDPHGRPAGVLAE</sequence>
<dbReference type="InterPro" id="IPR027417">
    <property type="entry name" value="P-loop_NTPase"/>
</dbReference>
<proteinExistence type="inferred from homology"/>
<dbReference type="AlphaFoldDB" id="A0A3D9LFJ7"/>
<dbReference type="PROSITE" id="PS00211">
    <property type="entry name" value="ABC_TRANSPORTER_1"/>
    <property type="match status" value="1"/>
</dbReference>
<dbReference type="PROSITE" id="PS50893">
    <property type="entry name" value="ABC_TRANSPORTER_2"/>
    <property type="match status" value="1"/>
</dbReference>
<organism evidence="7 8">
    <name type="scientific">Citricoccus muralis</name>
    <dbReference type="NCBI Taxonomy" id="169134"/>
    <lineage>
        <taxon>Bacteria</taxon>
        <taxon>Bacillati</taxon>
        <taxon>Actinomycetota</taxon>
        <taxon>Actinomycetes</taxon>
        <taxon>Micrococcales</taxon>
        <taxon>Micrococcaceae</taxon>
        <taxon>Citricoccus</taxon>
    </lineage>
</organism>
<evidence type="ECO:0000256" key="4">
    <source>
        <dbReference type="ARBA" id="ARBA00022840"/>
    </source>
</evidence>
<reference evidence="7 8" key="1">
    <citation type="submission" date="2018-07" db="EMBL/GenBank/DDBJ databases">
        <title>Sequencing the genomes of 1000 actinobacteria strains.</title>
        <authorList>
            <person name="Klenk H.-P."/>
        </authorList>
    </citation>
    <scope>NUCLEOTIDE SEQUENCE [LARGE SCALE GENOMIC DNA]</scope>
    <source>
        <strain evidence="7 8">DSM 14442</strain>
    </source>
</reference>
<feature type="domain" description="ABC transporter" evidence="6">
    <location>
        <begin position="2"/>
        <end position="237"/>
    </location>
</feature>
<keyword evidence="2" id="KW-0813">Transport</keyword>
<comment type="caution">
    <text evidence="7">The sequence shown here is derived from an EMBL/GenBank/DDBJ whole genome shotgun (WGS) entry which is preliminary data.</text>
</comment>
<dbReference type="Proteomes" id="UP000256727">
    <property type="component" value="Unassembled WGS sequence"/>
</dbReference>
<dbReference type="Gene3D" id="3.40.50.300">
    <property type="entry name" value="P-loop containing nucleotide triphosphate hydrolases"/>
    <property type="match status" value="1"/>
</dbReference>
<protein>
    <recommendedName>
        <fullName evidence="5">ABC-type quaternary amine transporter</fullName>
        <ecNumber evidence="5">7.6.2.9</ecNumber>
    </recommendedName>
</protein>
<dbReference type="OrthoDB" id="9802264at2"/>
<dbReference type="InterPro" id="IPR003439">
    <property type="entry name" value="ABC_transporter-like_ATP-bd"/>
</dbReference>
<dbReference type="PANTHER" id="PTHR43117:SF4">
    <property type="entry name" value="OSMOPROTECTANT IMPORT ATP-BINDING PROTEIN OSMV"/>
    <property type="match status" value="1"/>
</dbReference>
<dbReference type="Pfam" id="PF00005">
    <property type="entry name" value="ABC_tran"/>
    <property type="match status" value="1"/>
</dbReference>
<evidence type="ECO:0000313" key="7">
    <source>
        <dbReference type="EMBL" id="REE05199.1"/>
    </source>
</evidence>